<sequence length="351" mass="39800">MGTSTSPIPSKQFYGSLQKIPKPQNPTADDAIALHSVRLCFSNFCLKTFTSPLGSPRLLHLMAGIWTSPSVRLFFSINSTVPCALESGKYVYSSEGLLDIEFLDEHISMTQDPQQQSLLNCKCCPLERSRNEVWQSCGAAWHKLRTAVFFTPDGKGWGPRTLEKLQKGAFVCEFVGEILTITELYERNTKNHNCPVLLDAYWASKGVPKDEEALFLDATCYGNVDHRTYLMAIVEGEGWCELKIVDLINVTGKQREFAAFLNPANKPLTQIVQDDLFMEFEFRQYLFACQSKFLFKLNRPFEVASRGYLFIITFSKSLAQHEVSNISSTLFFHSSWSSSRIYYLSVCKKFG</sequence>
<keyword evidence="2" id="KW-1185">Reference proteome</keyword>
<evidence type="ECO:0000313" key="2">
    <source>
        <dbReference type="Proteomes" id="UP001163603"/>
    </source>
</evidence>
<proteinExistence type="predicted"/>
<organism evidence="1 2">
    <name type="scientific">Pistacia integerrima</name>
    <dbReference type="NCBI Taxonomy" id="434235"/>
    <lineage>
        <taxon>Eukaryota</taxon>
        <taxon>Viridiplantae</taxon>
        <taxon>Streptophyta</taxon>
        <taxon>Embryophyta</taxon>
        <taxon>Tracheophyta</taxon>
        <taxon>Spermatophyta</taxon>
        <taxon>Magnoliopsida</taxon>
        <taxon>eudicotyledons</taxon>
        <taxon>Gunneridae</taxon>
        <taxon>Pentapetalae</taxon>
        <taxon>rosids</taxon>
        <taxon>malvids</taxon>
        <taxon>Sapindales</taxon>
        <taxon>Anacardiaceae</taxon>
        <taxon>Pistacia</taxon>
    </lineage>
</organism>
<name>A0ACC0X454_9ROSI</name>
<comment type="caution">
    <text evidence="1">The sequence shown here is derived from an EMBL/GenBank/DDBJ whole genome shotgun (WGS) entry which is preliminary data.</text>
</comment>
<dbReference type="Proteomes" id="UP001163603">
    <property type="component" value="Chromosome 14"/>
</dbReference>
<evidence type="ECO:0000313" key="1">
    <source>
        <dbReference type="EMBL" id="KAJ0010427.1"/>
    </source>
</evidence>
<accession>A0ACC0X454</accession>
<dbReference type="EMBL" id="CM047749">
    <property type="protein sequence ID" value="KAJ0010427.1"/>
    <property type="molecule type" value="Genomic_DNA"/>
</dbReference>
<reference evidence="2" key="1">
    <citation type="journal article" date="2023" name="G3 (Bethesda)">
        <title>Genome assembly and association tests identify interacting loci associated with vigor, precocity, and sex in interspecific pistachio rootstocks.</title>
        <authorList>
            <person name="Palmer W."/>
            <person name="Jacygrad E."/>
            <person name="Sagayaradj S."/>
            <person name="Cavanaugh K."/>
            <person name="Han R."/>
            <person name="Bertier L."/>
            <person name="Beede B."/>
            <person name="Kafkas S."/>
            <person name="Golino D."/>
            <person name="Preece J."/>
            <person name="Michelmore R."/>
        </authorList>
    </citation>
    <scope>NUCLEOTIDE SEQUENCE [LARGE SCALE GENOMIC DNA]</scope>
</reference>
<gene>
    <name evidence="1" type="ORF">Pint_33381</name>
</gene>
<protein>
    <submittedName>
        <fullName evidence="1">Uncharacterized protein</fullName>
    </submittedName>
</protein>